<evidence type="ECO:0000259" key="17">
    <source>
        <dbReference type="PROSITE" id="PS50089"/>
    </source>
</evidence>
<protein>
    <recommendedName>
        <fullName evidence="3">RING-type E3 ubiquitin transferase</fullName>
        <ecNumber evidence="3">2.3.2.27</ecNumber>
    </recommendedName>
</protein>
<keyword evidence="9" id="KW-0862">Zinc</keyword>
<evidence type="ECO:0000256" key="5">
    <source>
        <dbReference type="ARBA" id="ARBA00022692"/>
    </source>
</evidence>
<dbReference type="CTD" id="8231282"/>
<dbReference type="CDD" id="cd02123">
    <property type="entry name" value="PA_C_RZF_like"/>
    <property type="match status" value="1"/>
</dbReference>
<keyword evidence="8 14" id="KW-0863">Zinc-finger</keyword>
<feature type="transmembrane region" description="Helical" evidence="15">
    <location>
        <begin position="200"/>
        <end position="221"/>
    </location>
</feature>
<evidence type="ECO:0000313" key="18">
    <source>
        <dbReference type="EMBL" id="EEB10883.1"/>
    </source>
</evidence>
<reference evidence="19" key="3">
    <citation type="submission" date="2021-02" db="UniProtKB">
        <authorList>
            <consortium name="EnsemblMetazoa"/>
        </authorList>
    </citation>
    <scope>IDENTIFICATION</scope>
    <source>
        <strain evidence="19">USDA</strain>
    </source>
</reference>
<evidence type="ECO:0000256" key="13">
    <source>
        <dbReference type="ARBA" id="ARBA00046288"/>
    </source>
</evidence>
<dbReference type="SMART" id="SM00184">
    <property type="entry name" value="RING"/>
    <property type="match status" value="1"/>
</dbReference>
<evidence type="ECO:0000256" key="7">
    <source>
        <dbReference type="ARBA" id="ARBA00022729"/>
    </source>
</evidence>
<reference evidence="18" key="1">
    <citation type="submission" date="2007-04" db="EMBL/GenBank/DDBJ databases">
        <title>Annotation of Pediculus humanus corporis strain USDA.</title>
        <authorList>
            <person name="Kirkness E."/>
            <person name="Hannick L."/>
            <person name="Hass B."/>
            <person name="Bruggner R."/>
            <person name="Lawson D."/>
            <person name="Bidwell S."/>
            <person name="Joardar V."/>
            <person name="Caler E."/>
            <person name="Walenz B."/>
            <person name="Inman J."/>
            <person name="Schobel S."/>
            <person name="Galinsky K."/>
            <person name="Amedeo P."/>
            <person name="Strausberg R."/>
        </authorList>
    </citation>
    <scope>NUCLEOTIDE SEQUENCE</scope>
    <source>
        <strain evidence="18">USDA</strain>
    </source>
</reference>
<evidence type="ECO:0000256" key="11">
    <source>
        <dbReference type="ARBA" id="ARBA00023136"/>
    </source>
</evidence>
<dbReference type="OrthoDB" id="8062037at2759"/>
<dbReference type="Proteomes" id="UP000009046">
    <property type="component" value="Unassembled WGS sequence"/>
</dbReference>
<evidence type="ECO:0000256" key="9">
    <source>
        <dbReference type="ARBA" id="ARBA00022833"/>
    </source>
</evidence>
<organism>
    <name type="scientific">Pediculus humanus subsp. corporis</name>
    <name type="common">Body louse</name>
    <dbReference type="NCBI Taxonomy" id="121224"/>
    <lineage>
        <taxon>Eukaryota</taxon>
        <taxon>Metazoa</taxon>
        <taxon>Ecdysozoa</taxon>
        <taxon>Arthropoda</taxon>
        <taxon>Hexapoda</taxon>
        <taxon>Insecta</taxon>
        <taxon>Pterygota</taxon>
        <taxon>Neoptera</taxon>
        <taxon>Paraneoptera</taxon>
        <taxon>Psocodea</taxon>
        <taxon>Troctomorpha</taxon>
        <taxon>Phthiraptera</taxon>
        <taxon>Anoplura</taxon>
        <taxon>Pediculidae</taxon>
        <taxon>Pediculus</taxon>
    </lineage>
</organism>
<keyword evidence="4" id="KW-0808">Transferase</keyword>
<evidence type="ECO:0000256" key="16">
    <source>
        <dbReference type="SAM" id="SignalP"/>
    </source>
</evidence>
<feature type="chain" id="PRO_5011412448" description="RING-type E3 ubiquitin transferase" evidence="16">
    <location>
        <begin position="23"/>
        <end position="387"/>
    </location>
</feature>
<dbReference type="OMA" id="ECYLIAF"/>
<dbReference type="InterPro" id="IPR003137">
    <property type="entry name" value="PA_domain"/>
</dbReference>
<dbReference type="GeneID" id="8231282"/>
<keyword evidence="11 15" id="KW-0472">Membrane</keyword>
<evidence type="ECO:0000256" key="6">
    <source>
        <dbReference type="ARBA" id="ARBA00022723"/>
    </source>
</evidence>
<keyword evidence="12" id="KW-0325">Glycoprotein</keyword>
<reference evidence="18" key="2">
    <citation type="submission" date="2007-04" db="EMBL/GenBank/DDBJ databases">
        <title>The genome of the human body louse.</title>
        <authorList>
            <consortium name="The Human Body Louse Genome Consortium"/>
            <person name="Kirkness E."/>
            <person name="Walenz B."/>
            <person name="Hass B."/>
            <person name="Bruggner R."/>
            <person name="Strausberg R."/>
        </authorList>
    </citation>
    <scope>NUCLEOTIDE SEQUENCE</scope>
    <source>
        <strain evidence="18">USDA</strain>
    </source>
</reference>
<dbReference type="EMBL" id="AAZO01000902">
    <property type="status" value="NOT_ANNOTATED_CDS"/>
    <property type="molecule type" value="Genomic_DNA"/>
</dbReference>
<dbReference type="CDD" id="cd16796">
    <property type="entry name" value="RING-H2_RNF13"/>
    <property type="match status" value="1"/>
</dbReference>
<dbReference type="EnsemblMetazoa" id="PHUM075130-RA">
    <property type="protein sequence ID" value="PHUM075130-PA"/>
    <property type="gene ID" value="PHUM075130"/>
</dbReference>
<dbReference type="SUPFAM" id="SSF52025">
    <property type="entry name" value="PA domain"/>
    <property type="match status" value="1"/>
</dbReference>
<dbReference type="Pfam" id="PF13639">
    <property type="entry name" value="zf-RING_2"/>
    <property type="match status" value="1"/>
</dbReference>
<proteinExistence type="predicted"/>
<keyword evidence="5 15" id="KW-0812">Transmembrane</keyword>
<dbReference type="InterPro" id="IPR011016">
    <property type="entry name" value="Znf_RING-CH"/>
</dbReference>
<evidence type="ECO:0000256" key="15">
    <source>
        <dbReference type="SAM" id="Phobius"/>
    </source>
</evidence>
<dbReference type="GO" id="GO:0012505">
    <property type="term" value="C:endomembrane system"/>
    <property type="evidence" value="ECO:0007669"/>
    <property type="project" value="UniProtKB-SubCell"/>
</dbReference>
<dbReference type="RefSeq" id="XP_002423621.1">
    <property type="nucleotide sequence ID" value="XM_002423576.1"/>
</dbReference>
<keyword evidence="7 16" id="KW-0732">Signal</keyword>
<dbReference type="PROSITE" id="PS50089">
    <property type="entry name" value="ZF_RING_2"/>
    <property type="match status" value="1"/>
</dbReference>
<dbReference type="InterPro" id="IPR001841">
    <property type="entry name" value="Znf_RING"/>
</dbReference>
<dbReference type="InterPro" id="IPR013083">
    <property type="entry name" value="Znf_RING/FYVE/PHD"/>
</dbReference>
<keyword evidence="20" id="KW-1185">Reference proteome</keyword>
<feature type="domain" description="RING-type" evidence="17">
    <location>
        <begin position="257"/>
        <end position="299"/>
    </location>
</feature>
<comment type="catalytic activity">
    <reaction evidence="1">
        <text>S-ubiquitinyl-[E2 ubiquitin-conjugating enzyme]-L-cysteine + [acceptor protein]-L-lysine = [E2 ubiquitin-conjugating enzyme]-L-cysteine + N(6)-ubiquitinyl-[acceptor protein]-L-lysine.</text>
        <dbReference type="EC" id="2.3.2.27"/>
    </reaction>
</comment>
<evidence type="ECO:0000313" key="20">
    <source>
        <dbReference type="Proteomes" id="UP000009046"/>
    </source>
</evidence>
<gene>
    <name evidence="19" type="primary">8231282</name>
    <name evidence="18" type="ORF">Phum_PHUM075130</name>
</gene>
<evidence type="ECO:0000313" key="19">
    <source>
        <dbReference type="EnsemblMetazoa" id="PHUM075130-PA"/>
    </source>
</evidence>
<dbReference type="eggNOG" id="KOG4628">
    <property type="taxonomic scope" value="Eukaryota"/>
</dbReference>
<dbReference type="PANTHER" id="PTHR47168">
    <property type="entry name" value="RING ZINC FINGER DOMAIN SUPERFAMILY PROTEIN-RELATED"/>
    <property type="match status" value="1"/>
</dbReference>
<dbReference type="PANTHER" id="PTHR47168:SF1">
    <property type="entry name" value="OS02G0798600 PROTEIN"/>
    <property type="match status" value="1"/>
</dbReference>
<keyword evidence="6" id="KW-0479">Metal-binding</keyword>
<dbReference type="GO" id="GO:0061630">
    <property type="term" value="F:ubiquitin protein ligase activity"/>
    <property type="evidence" value="ECO:0007669"/>
    <property type="project" value="UniProtKB-EC"/>
</dbReference>
<comment type="pathway">
    <text evidence="2">Protein modification; protein ubiquitination.</text>
</comment>
<dbReference type="InterPro" id="IPR046450">
    <property type="entry name" value="PA_dom_sf"/>
</dbReference>
<dbReference type="InterPro" id="IPR044744">
    <property type="entry name" value="ZNRF4/RNF13/RNF167_PA"/>
</dbReference>
<comment type="subcellular location">
    <subcellularLocation>
        <location evidence="13">Endomembrane system</location>
        <topology evidence="13">Single-pass type I membrane protein</topology>
    </subcellularLocation>
</comment>
<evidence type="ECO:0000256" key="14">
    <source>
        <dbReference type="PROSITE-ProRule" id="PRU00175"/>
    </source>
</evidence>
<dbReference type="GO" id="GO:0008270">
    <property type="term" value="F:zinc ion binding"/>
    <property type="evidence" value="ECO:0007669"/>
    <property type="project" value="UniProtKB-KW"/>
</dbReference>
<dbReference type="KEGG" id="phu:Phum_PHUM075130"/>
<dbReference type="Gene3D" id="3.50.30.30">
    <property type="match status" value="1"/>
</dbReference>
<evidence type="ECO:0000256" key="12">
    <source>
        <dbReference type="ARBA" id="ARBA00023180"/>
    </source>
</evidence>
<name>E0VBX7_PEDHC</name>
<evidence type="ECO:0000256" key="10">
    <source>
        <dbReference type="ARBA" id="ARBA00022989"/>
    </source>
</evidence>
<dbReference type="AlphaFoldDB" id="E0VBX7"/>
<dbReference type="SUPFAM" id="SSF57850">
    <property type="entry name" value="RING/U-box"/>
    <property type="match status" value="1"/>
</dbReference>
<dbReference type="HOGENOM" id="CLU_035275_1_1_1"/>
<dbReference type="STRING" id="121224.E0VBX7"/>
<evidence type="ECO:0000256" key="1">
    <source>
        <dbReference type="ARBA" id="ARBA00000900"/>
    </source>
</evidence>
<evidence type="ECO:0000256" key="8">
    <source>
        <dbReference type="ARBA" id="ARBA00022771"/>
    </source>
</evidence>
<evidence type="ECO:0000256" key="3">
    <source>
        <dbReference type="ARBA" id="ARBA00012483"/>
    </source>
</evidence>
<feature type="signal peptide" evidence="16">
    <location>
        <begin position="1"/>
        <end position="22"/>
    </location>
</feature>
<dbReference type="Gene3D" id="3.30.40.10">
    <property type="entry name" value="Zinc/RING finger domain, C3HC4 (zinc finger)"/>
    <property type="match status" value="1"/>
</dbReference>
<dbReference type="EC" id="2.3.2.27" evidence="3"/>
<dbReference type="SMART" id="SM00744">
    <property type="entry name" value="RINGv"/>
    <property type="match status" value="1"/>
</dbReference>
<dbReference type="FunFam" id="3.30.40.10:FF:000429">
    <property type="entry name" value="E3 ubiquitin-protein ligase RNF13"/>
    <property type="match status" value="1"/>
</dbReference>
<dbReference type="InParanoid" id="E0VBX7"/>
<keyword evidence="10 15" id="KW-1133">Transmembrane helix</keyword>
<dbReference type="GO" id="GO:0005737">
    <property type="term" value="C:cytoplasm"/>
    <property type="evidence" value="ECO:0007669"/>
    <property type="project" value="UniProtKB-ARBA"/>
</dbReference>
<evidence type="ECO:0000256" key="4">
    <source>
        <dbReference type="ARBA" id="ARBA00022679"/>
    </source>
</evidence>
<dbReference type="VEuPathDB" id="VectorBase:PHUM075130"/>
<accession>E0VBX7</accession>
<dbReference type="InterPro" id="IPR051653">
    <property type="entry name" value="E3_ligase_sorting_rcpt"/>
</dbReference>
<dbReference type="EMBL" id="DS235044">
    <property type="protein sequence ID" value="EEB10883.1"/>
    <property type="molecule type" value="Genomic_DNA"/>
</dbReference>
<evidence type="ECO:0000256" key="2">
    <source>
        <dbReference type="ARBA" id="ARBA00004906"/>
    </source>
</evidence>
<sequence length="387" mass="44392">MFVVKNIFKKLFLFFLLKLANCDILVYNLNTSEVEIEFKDVPSKFGDAVPPEGITKLMFMNFHRHELGGGKTLLCDFNIRFGFNGFTVYSNPPDACEYIEKPPNLPNYNGKWIVLIRRYGCEFEIKVRNAQIAGYDAAIVHNVNSSVLKPMAADNPNMIRIPSIFISSDAGLLIKMNYLYDNGYYILITDDIPFNFTSQLLIIFSVLIGFCFFVILFFLIVKYFKDRRRQRRYCLPKSSLKKITVHKFKKNDPYEICAICLEEYVENDKLRVLPCSHAYHSKCIDPWLTKKRRVCPVCKRKVFASGETVADFDSETEDETTPLVRNTGNGTTNAGTFAHTGSDFGSISTVPSSRTDSLPSLADASRQTRRTGRIFHFFFFHLKTMKN</sequence>
<dbReference type="Pfam" id="PF02225">
    <property type="entry name" value="PA"/>
    <property type="match status" value="1"/>
</dbReference>